<proteinExistence type="predicted"/>
<protein>
    <submittedName>
        <fullName evidence="2">Uncharacterized protein</fullName>
    </submittedName>
</protein>
<comment type="caution">
    <text evidence="2">The sequence shown here is derived from an EMBL/GenBank/DDBJ whole genome shotgun (WGS) entry which is preliminary data.</text>
</comment>
<dbReference type="InterPro" id="IPR010562">
    <property type="entry name" value="Haemolymph_juvenile_hormone-bd"/>
</dbReference>
<dbReference type="PANTHER" id="PTHR11008:SF9">
    <property type="entry name" value="PROTEIN TAKEOUT-LIKE PROTEIN"/>
    <property type="match status" value="1"/>
</dbReference>
<evidence type="ECO:0000256" key="1">
    <source>
        <dbReference type="SAM" id="SignalP"/>
    </source>
</evidence>
<dbReference type="EMBL" id="JAPTSV010000004">
    <property type="protein sequence ID" value="KAJ1528954.1"/>
    <property type="molecule type" value="Genomic_DNA"/>
</dbReference>
<dbReference type="SMART" id="SM00700">
    <property type="entry name" value="JHBP"/>
    <property type="match status" value="2"/>
</dbReference>
<evidence type="ECO:0000313" key="3">
    <source>
        <dbReference type="Proteomes" id="UP001075354"/>
    </source>
</evidence>
<sequence>MALERATADHWTKMAKLCEVLLILAVVISAASAKTDLEQQAEQLIEDFRSIMETGLADVGIPVLEPAVIKELPVSVIVSPFTAKCVASNVSVSGVSDFALTRLAQEDGSNKLAVAVELPDISVTGQYDLDGKVKIGFITAKLRGKGPLEVALKGVKGEATADVLINPDGTLDLNSLSLDSLSYTEVSTNLENVGGGGVIGSTINALINKLVSAFVKSNRVKITELIEAKGKTLINQYLDSINVKQQMVAEPHPVVLALDERSWIVSDETKDILDNIAFSVVTPALSASSLSNQVLKLLEDFRGIMTTGLPRLNIPVLDPAVIHRMPVDVKMGPFDFSAVATEVGTSGVSKFIIHKLEQIEGTNQLSVSIEVPEVDVTGQYEINGKVSIGFLDVNLSGGKGPVTLTMKGFKGTATADMIVNADGTLNLNWLRFDTWHFDAIKAELKNVFMSQYVNPLINKFIPLFLELNRGWINNWGEKVSKEVVNRYLDGINGKTSGVRSSLHTTELVSTPFVISQEAHEILDELATIIAARQKPL</sequence>
<accession>A0AAV7XV02</accession>
<gene>
    <name evidence="2" type="ORF">ONE63_007322</name>
</gene>
<dbReference type="Gene3D" id="3.15.10.30">
    <property type="entry name" value="Haemolymph juvenile hormone binding protein"/>
    <property type="match status" value="2"/>
</dbReference>
<keyword evidence="1" id="KW-0732">Signal</keyword>
<reference evidence="2" key="1">
    <citation type="submission" date="2022-12" db="EMBL/GenBank/DDBJ databases">
        <title>Chromosome-level genome assembly of the bean flower thrips Megalurothrips usitatus.</title>
        <authorList>
            <person name="Ma L."/>
            <person name="Liu Q."/>
            <person name="Li H."/>
            <person name="Cai W."/>
        </authorList>
    </citation>
    <scope>NUCLEOTIDE SEQUENCE</scope>
    <source>
        <strain evidence="2">Cailab_2022a</strain>
    </source>
</reference>
<organism evidence="2 3">
    <name type="scientific">Megalurothrips usitatus</name>
    <name type="common">bean blossom thrips</name>
    <dbReference type="NCBI Taxonomy" id="439358"/>
    <lineage>
        <taxon>Eukaryota</taxon>
        <taxon>Metazoa</taxon>
        <taxon>Ecdysozoa</taxon>
        <taxon>Arthropoda</taxon>
        <taxon>Hexapoda</taxon>
        <taxon>Insecta</taxon>
        <taxon>Pterygota</taxon>
        <taxon>Neoptera</taxon>
        <taxon>Paraneoptera</taxon>
        <taxon>Thysanoptera</taxon>
        <taxon>Terebrantia</taxon>
        <taxon>Thripoidea</taxon>
        <taxon>Thripidae</taxon>
        <taxon>Megalurothrips</taxon>
    </lineage>
</organism>
<dbReference type="AlphaFoldDB" id="A0AAV7XV02"/>
<dbReference type="Pfam" id="PF06585">
    <property type="entry name" value="JHBP"/>
    <property type="match status" value="2"/>
</dbReference>
<dbReference type="Proteomes" id="UP001075354">
    <property type="component" value="Chromosome 4"/>
</dbReference>
<dbReference type="InterPro" id="IPR038606">
    <property type="entry name" value="To_sf"/>
</dbReference>
<dbReference type="PANTHER" id="PTHR11008">
    <property type="entry name" value="PROTEIN TAKEOUT-LIKE PROTEIN"/>
    <property type="match status" value="1"/>
</dbReference>
<evidence type="ECO:0000313" key="2">
    <source>
        <dbReference type="EMBL" id="KAJ1528954.1"/>
    </source>
</evidence>
<feature type="signal peptide" evidence="1">
    <location>
        <begin position="1"/>
        <end position="33"/>
    </location>
</feature>
<keyword evidence="3" id="KW-1185">Reference proteome</keyword>
<name>A0AAV7XV02_9NEOP</name>
<feature type="chain" id="PRO_5043798640" evidence="1">
    <location>
        <begin position="34"/>
        <end position="536"/>
    </location>
</feature>